<dbReference type="EMBL" id="BAAAOR010000052">
    <property type="protein sequence ID" value="GAA1548939.1"/>
    <property type="molecule type" value="Genomic_DNA"/>
</dbReference>
<protein>
    <submittedName>
        <fullName evidence="8">ABC transporter permease</fullName>
    </submittedName>
</protein>
<feature type="transmembrane region" description="Helical" evidence="7">
    <location>
        <begin position="37"/>
        <end position="59"/>
    </location>
</feature>
<evidence type="ECO:0000256" key="2">
    <source>
        <dbReference type="ARBA" id="ARBA00022475"/>
    </source>
</evidence>
<sequence>MTNSSLVVRRPAEPQPAGRRSDPSATRARRLGAGPHTGIWVATVVLFLVSAVIAPSSLASSSLTAMLPFWAVLAVVSLGQTLVVQQRGIDMSVPGTVTLCAMVLPILSSRHDLPVGVAVFVVLVAGAGIGLVNGLVIIWFRITPLIATLAVNALSLGVMFAITQSIGAAAPAGLQQFANARPAGVPMLALAAVAIVLGTAGVSSHTAFGRRFVAVGANPVAATALGIRPGPYVVGAYVASAVLAAASAVLLVGYVQNPNANIGEPYLFQSITAVVIGGTSLAGGRGSLLATAVAALFLAQLAQVVLSLGAAPSTQLLVQAVALVLALSGSSLLRAWSRRRGREAPAGRRRR</sequence>
<keyword evidence="5 7" id="KW-0472">Membrane</keyword>
<organism evidence="8 9">
    <name type="scientific">Nocardioides humi</name>
    <dbReference type="NCBI Taxonomy" id="449461"/>
    <lineage>
        <taxon>Bacteria</taxon>
        <taxon>Bacillati</taxon>
        <taxon>Actinomycetota</taxon>
        <taxon>Actinomycetes</taxon>
        <taxon>Propionibacteriales</taxon>
        <taxon>Nocardioidaceae</taxon>
        <taxon>Nocardioides</taxon>
    </lineage>
</organism>
<gene>
    <name evidence="8" type="ORF">GCM10009788_58520</name>
</gene>
<feature type="transmembrane region" description="Helical" evidence="7">
    <location>
        <begin position="316"/>
        <end position="336"/>
    </location>
</feature>
<evidence type="ECO:0000256" key="6">
    <source>
        <dbReference type="SAM" id="MobiDB-lite"/>
    </source>
</evidence>
<keyword evidence="9" id="KW-1185">Reference proteome</keyword>
<dbReference type="RefSeq" id="WP_181411152.1">
    <property type="nucleotide sequence ID" value="NZ_BAAAOR010000052.1"/>
</dbReference>
<accession>A0ABN2BWT3</accession>
<dbReference type="InterPro" id="IPR001851">
    <property type="entry name" value="ABC_transp_permease"/>
</dbReference>
<feature type="region of interest" description="Disordered" evidence="6">
    <location>
        <begin position="1"/>
        <end position="28"/>
    </location>
</feature>
<keyword evidence="4 7" id="KW-1133">Transmembrane helix</keyword>
<proteinExistence type="predicted"/>
<feature type="transmembrane region" description="Helical" evidence="7">
    <location>
        <begin position="145"/>
        <end position="163"/>
    </location>
</feature>
<evidence type="ECO:0000256" key="7">
    <source>
        <dbReference type="SAM" id="Phobius"/>
    </source>
</evidence>
<evidence type="ECO:0000256" key="5">
    <source>
        <dbReference type="ARBA" id="ARBA00023136"/>
    </source>
</evidence>
<comment type="caution">
    <text evidence="8">The sequence shown here is derived from an EMBL/GenBank/DDBJ whole genome shotgun (WGS) entry which is preliminary data.</text>
</comment>
<name>A0ABN2BWT3_9ACTN</name>
<reference evidence="8 9" key="1">
    <citation type="journal article" date="2019" name="Int. J. Syst. Evol. Microbiol.">
        <title>The Global Catalogue of Microorganisms (GCM) 10K type strain sequencing project: providing services to taxonomists for standard genome sequencing and annotation.</title>
        <authorList>
            <consortium name="The Broad Institute Genomics Platform"/>
            <consortium name="The Broad Institute Genome Sequencing Center for Infectious Disease"/>
            <person name="Wu L."/>
            <person name="Ma J."/>
        </authorList>
    </citation>
    <scope>NUCLEOTIDE SEQUENCE [LARGE SCALE GENOMIC DNA]</scope>
    <source>
        <strain evidence="8 9">JCM 14942</strain>
    </source>
</reference>
<keyword evidence="2" id="KW-1003">Cell membrane</keyword>
<feature type="transmembrane region" description="Helical" evidence="7">
    <location>
        <begin position="91"/>
        <end position="109"/>
    </location>
</feature>
<comment type="subcellular location">
    <subcellularLocation>
        <location evidence="1">Cell membrane</location>
        <topology evidence="1">Multi-pass membrane protein</topology>
    </subcellularLocation>
</comment>
<feature type="transmembrane region" description="Helical" evidence="7">
    <location>
        <begin position="115"/>
        <end position="138"/>
    </location>
</feature>
<dbReference type="PANTHER" id="PTHR32196">
    <property type="entry name" value="ABC TRANSPORTER PERMEASE PROTEIN YPHD-RELATED-RELATED"/>
    <property type="match status" value="1"/>
</dbReference>
<feature type="transmembrane region" description="Helical" evidence="7">
    <location>
        <begin position="266"/>
        <end position="283"/>
    </location>
</feature>
<keyword evidence="3 7" id="KW-0812">Transmembrane</keyword>
<feature type="transmembrane region" description="Helical" evidence="7">
    <location>
        <begin position="232"/>
        <end position="254"/>
    </location>
</feature>
<evidence type="ECO:0000256" key="1">
    <source>
        <dbReference type="ARBA" id="ARBA00004651"/>
    </source>
</evidence>
<dbReference type="Proteomes" id="UP001500842">
    <property type="component" value="Unassembled WGS sequence"/>
</dbReference>
<feature type="transmembrane region" description="Helical" evidence="7">
    <location>
        <begin position="288"/>
        <end position="310"/>
    </location>
</feature>
<evidence type="ECO:0000313" key="8">
    <source>
        <dbReference type="EMBL" id="GAA1548939.1"/>
    </source>
</evidence>
<dbReference type="Pfam" id="PF02653">
    <property type="entry name" value="BPD_transp_2"/>
    <property type="match status" value="1"/>
</dbReference>
<evidence type="ECO:0000256" key="3">
    <source>
        <dbReference type="ARBA" id="ARBA00022692"/>
    </source>
</evidence>
<dbReference type="CDD" id="cd06579">
    <property type="entry name" value="TM_PBP1_transp_AraH_like"/>
    <property type="match status" value="1"/>
</dbReference>
<evidence type="ECO:0000256" key="4">
    <source>
        <dbReference type="ARBA" id="ARBA00022989"/>
    </source>
</evidence>
<feature type="transmembrane region" description="Helical" evidence="7">
    <location>
        <begin position="65"/>
        <end position="84"/>
    </location>
</feature>
<feature type="transmembrane region" description="Helical" evidence="7">
    <location>
        <begin position="183"/>
        <end position="202"/>
    </location>
</feature>
<evidence type="ECO:0000313" key="9">
    <source>
        <dbReference type="Proteomes" id="UP001500842"/>
    </source>
</evidence>